<dbReference type="Gene3D" id="3.40.50.720">
    <property type="entry name" value="NAD(P)-binding Rossmann-like Domain"/>
    <property type="match status" value="1"/>
</dbReference>
<dbReference type="PROSITE" id="PS00061">
    <property type="entry name" value="ADH_SHORT"/>
    <property type="match status" value="1"/>
</dbReference>
<evidence type="ECO:0000256" key="1">
    <source>
        <dbReference type="ARBA" id="ARBA00006484"/>
    </source>
</evidence>
<proteinExistence type="inferred from homology"/>
<evidence type="ECO:0000313" key="3">
    <source>
        <dbReference type="Proteomes" id="UP000829542"/>
    </source>
</evidence>
<name>A0ABY3X8Y8_9GAMM</name>
<dbReference type="SUPFAM" id="SSF51735">
    <property type="entry name" value="NAD(P)-binding Rossmann-fold domains"/>
    <property type="match status" value="1"/>
</dbReference>
<evidence type="ECO:0000313" key="2">
    <source>
        <dbReference type="EMBL" id="UNM97522.1"/>
    </source>
</evidence>
<dbReference type="RefSeq" id="WP_242153187.1">
    <property type="nucleotide sequence ID" value="NZ_CP093379.1"/>
</dbReference>
<accession>A0ABY3X8Y8</accession>
<dbReference type="InterPro" id="IPR002347">
    <property type="entry name" value="SDR_fam"/>
</dbReference>
<reference evidence="2 3" key="1">
    <citation type="submission" date="2022-03" db="EMBL/GenBank/DDBJ databases">
        <title>Ignatzschineria rhizosphaerae HR5S32.</title>
        <authorList>
            <person name="Sun J.Q."/>
            <person name="Feng J.Y."/>
        </authorList>
    </citation>
    <scope>NUCLEOTIDE SEQUENCE [LARGE SCALE GENOMIC DNA]</scope>
    <source>
        <strain evidence="2 3">HR5S32</strain>
    </source>
</reference>
<dbReference type="InterPro" id="IPR020904">
    <property type="entry name" value="Sc_DH/Rdtase_CS"/>
</dbReference>
<organism evidence="2 3">
    <name type="scientific">Ignatzschineria rhizosphaerae</name>
    <dbReference type="NCBI Taxonomy" id="2923279"/>
    <lineage>
        <taxon>Bacteria</taxon>
        <taxon>Pseudomonadati</taxon>
        <taxon>Pseudomonadota</taxon>
        <taxon>Gammaproteobacteria</taxon>
        <taxon>Cardiobacteriales</taxon>
        <taxon>Ignatzschineriaceae</taxon>
        <taxon>Ignatzschineria</taxon>
    </lineage>
</organism>
<dbReference type="PRINTS" id="PR00081">
    <property type="entry name" value="GDHRDH"/>
</dbReference>
<gene>
    <name evidence="2" type="ORF">MMG00_00475</name>
</gene>
<dbReference type="PANTHER" id="PTHR42879:SF2">
    <property type="entry name" value="3-OXOACYL-[ACYL-CARRIER-PROTEIN] REDUCTASE FABG"/>
    <property type="match status" value="1"/>
</dbReference>
<dbReference type="InterPro" id="IPR036291">
    <property type="entry name" value="NAD(P)-bd_dom_sf"/>
</dbReference>
<dbReference type="CDD" id="cd05233">
    <property type="entry name" value="SDR_c"/>
    <property type="match status" value="1"/>
</dbReference>
<dbReference type="EMBL" id="CP093379">
    <property type="protein sequence ID" value="UNM97522.1"/>
    <property type="molecule type" value="Genomic_DNA"/>
</dbReference>
<sequence>MMKERVLVTGGMSGIGKSIVEACEKKGYETVVIDRLEGGIVADLSNEIETASALEEALKGGPITRLVNNVGVVMPASIENQTYDEIKLAWELNVRVAIQCVQALLPSMKEAKFGRIVNMSSRAALGKELRTAYASTKAGLIGVAKVWALELGEYGITANAIGPGPIETELFIKANPLESELTQNIIRSVPVKRLGKPEDIANAALFFLDDASGFITGQTLYVCGGLTVGKANI</sequence>
<dbReference type="InterPro" id="IPR050259">
    <property type="entry name" value="SDR"/>
</dbReference>
<comment type="similarity">
    <text evidence="1">Belongs to the short-chain dehydrogenases/reductases (SDR) family.</text>
</comment>
<dbReference type="Proteomes" id="UP000829542">
    <property type="component" value="Chromosome"/>
</dbReference>
<dbReference type="PRINTS" id="PR00080">
    <property type="entry name" value="SDRFAMILY"/>
</dbReference>
<protein>
    <submittedName>
        <fullName evidence="2">SDR family oxidoreductase</fullName>
    </submittedName>
</protein>
<dbReference type="PANTHER" id="PTHR42879">
    <property type="entry name" value="3-OXOACYL-(ACYL-CARRIER-PROTEIN) REDUCTASE"/>
    <property type="match status" value="1"/>
</dbReference>
<keyword evidence="3" id="KW-1185">Reference proteome</keyword>
<dbReference type="Pfam" id="PF13561">
    <property type="entry name" value="adh_short_C2"/>
    <property type="match status" value="1"/>
</dbReference>